<comment type="caution">
    <text evidence="8">The sequence shown here is derived from an EMBL/GenBank/DDBJ whole genome shotgun (WGS) entry which is preliminary data.</text>
</comment>
<feature type="compositionally biased region" description="Polar residues" evidence="6">
    <location>
        <begin position="48"/>
        <end position="73"/>
    </location>
</feature>
<dbReference type="InterPro" id="IPR006629">
    <property type="entry name" value="LITAF"/>
</dbReference>
<keyword evidence="3" id="KW-0479">Metal-binding</keyword>
<evidence type="ECO:0000256" key="6">
    <source>
        <dbReference type="SAM" id="MobiDB-lite"/>
    </source>
</evidence>
<sequence>MSKQNNMENESTSNKDNVNSQSSSSKPSNNIDDINEPPPPYIPRESETSMSDATNRQHPQTSTNDIMYNTTGGVYNALPANTNNTTTPLSPPNPPQPSTTAIEYVPVMIVSRDPLTMYCPHCQQQVLTKVSRTPGARAYCCSVLMCFVCWPLFWVPCVMRGCQDEFHQCSKCDRVLAVIEDEP</sequence>
<dbReference type="SMART" id="SM00714">
    <property type="entry name" value="LITAF"/>
    <property type="match status" value="1"/>
</dbReference>
<dbReference type="Proteomes" id="UP000789831">
    <property type="component" value="Unassembled WGS sequence"/>
</dbReference>
<keyword evidence="4" id="KW-0862">Zinc</keyword>
<dbReference type="PANTHER" id="PTHR23292">
    <property type="entry name" value="LIPOPOLYSACCHARIDE-INDUCED TUMOR NECROSIS FACTOR-ALPHA FACTOR"/>
    <property type="match status" value="1"/>
</dbReference>
<reference evidence="8" key="1">
    <citation type="submission" date="2021-06" db="EMBL/GenBank/DDBJ databases">
        <authorList>
            <person name="Kallberg Y."/>
            <person name="Tangrot J."/>
            <person name="Rosling A."/>
        </authorList>
    </citation>
    <scope>NUCLEOTIDE SEQUENCE</scope>
    <source>
        <strain evidence="8">MT106</strain>
    </source>
</reference>
<feature type="compositionally biased region" description="Low complexity" evidence="6">
    <location>
        <begin position="76"/>
        <end position="88"/>
    </location>
</feature>
<dbReference type="InterPro" id="IPR037519">
    <property type="entry name" value="LITAF_fam"/>
</dbReference>
<dbReference type="AlphaFoldDB" id="A0A9N9FKQ8"/>
<proteinExistence type="inferred from homology"/>
<evidence type="ECO:0000256" key="2">
    <source>
        <dbReference type="ARBA" id="ARBA00005975"/>
    </source>
</evidence>
<keyword evidence="9" id="KW-1185">Reference proteome</keyword>
<evidence type="ECO:0000256" key="4">
    <source>
        <dbReference type="ARBA" id="ARBA00022833"/>
    </source>
</evidence>
<dbReference type="Pfam" id="PF10601">
    <property type="entry name" value="zf-LITAF-like"/>
    <property type="match status" value="1"/>
</dbReference>
<keyword evidence="5" id="KW-0472">Membrane</keyword>
<dbReference type="GO" id="GO:0008270">
    <property type="term" value="F:zinc ion binding"/>
    <property type="evidence" value="ECO:0007669"/>
    <property type="project" value="TreeGrafter"/>
</dbReference>
<protein>
    <submittedName>
        <fullName evidence="8">6260_t:CDS:1</fullName>
    </submittedName>
</protein>
<comment type="subcellular location">
    <subcellularLocation>
        <location evidence="1">Membrane</location>
        <topology evidence="1">Peripheral membrane protein</topology>
    </subcellularLocation>
</comment>
<feature type="compositionally biased region" description="Polar residues" evidence="6">
    <location>
        <begin position="1"/>
        <end position="12"/>
    </location>
</feature>
<feature type="region of interest" description="Disordered" evidence="6">
    <location>
        <begin position="1"/>
        <end position="96"/>
    </location>
</feature>
<accession>A0A9N9FKQ8</accession>
<evidence type="ECO:0000259" key="7">
    <source>
        <dbReference type="PROSITE" id="PS51837"/>
    </source>
</evidence>
<dbReference type="GO" id="GO:0016020">
    <property type="term" value="C:membrane"/>
    <property type="evidence" value="ECO:0007669"/>
    <property type="project" value="UniProtKB-SubCell"/>
</dbReference>
<evidence type="ECO:0000313" key="8">
    <source>
        <dbReference type="EMBL" id="CAG8540279.1"/>
    </source>
</evidence>
<organism evidence="8 9">
    <name type="scientific">Ambispora gerdemannii</name>
    <dbReference type="NCBI Taxonomy" id="144530"/>
    <lineage>
        <taxon>Eukaryota</taxon>
        <taxon>Fungi</taxon>
        <taxon>Fungi incertae sedis</taxon>
        <taxon>Mucoromycota</taxon>
        <taxon>Glomeromycotina</taxon>
        <taxon>Glomeromycetes</taxon>
        <taxon>Archaeosporales</taxon>
        <taxon>Ambisporaceae</taxon>
        <taxon>Ambispora</taxon>
    </lineage>
</organism>
<dbReference type="PANTHER" id="PTHR23292:SF6">
    <property type="entry name" value="FI16602P1-RELATED"/>
    <property type="match status" value="1"/>
</dbReference>
<name>A0A9N9FKQ8_9GLOM</name>
<evidence type="ECO:0000313" key="9">
    <source>
        <dbReference type="Proteomes" id="UP000789831"/>
    </source>
</evidence>
<dbReference type="EMBL" id="CAJVPL010000919">
    <property type="protein sequence ID" value="CAG8540279.1"/>
    <property type="molecule type" value="Genomic_DNA"/>
</dbReference>
<evidence type="ECO:0000256" key="3">
    <source>
        <dbReference type="ARBA" id="ARBA00022723"/>
    </source>
</evidence>
<feature type="compositionally biased region" description="Low complexity" evidence="6">
    <location>
        <begin position="14"/>
        <end position="32"/>
    </location>
</feature>
<gene>
    <name evidence="8" type="ORF">AGERDE_LOCUS6148</name>
</gene>
<comment type="similarity">
    <text evidence="2">Belongs to the CDIP1/LITAF family.</text>
</comment>
<evidence type="ECO:0000256" key="1">
    <source>
        <dbReference type="ARBA" id="ARBA00004170"/>
    </source>
</evidence>
<evidence type="ECO:0000256" key="5">
    <source>
        <dbReference type="ARBA" id="ARBA00023136"/>
    </source>
</evidence>
<feature type="domain" description="LITAF" evidence="7">
    <location>
        <begin position="99"/>
        <end position="181"/>
    </location>
</feature>
<dbReference type="OrthoDB" id="5599753at2759"/>
<dbReference type="PROSITE" id="PS51837">
    <property type="entry name" value="LITAF"/>
    <property type="match status" value="1"/>
</dbReference>